<sequence length="170" mass="19365">MSASTSNGSLIVVLYYGGAFVVSPHTGVKKYEAKNQKGHKRSKCPNKPVDYDKNTTRKRAPKRKQMTEQEVEIIEEIERVETKKEIDEAQLMEEAEMEMNAAPTTPRRSQRLEVQSQSPTTPMRSQRFQFMPTPNVQQSHTQNDTPPASRPPSHGTCRRGRSKIPVKRDI</sequence>
<keyword evidence="3" id="KW-1185">Reference proteome</keyword>
<dbReference type="Proteomes" id="UP001237642">
    <property type="component" value="Unassembled WGS sequence"/>
</dbReference>
<evidence type="ECO:0000313" key="3">
    <source>
        <dbReference type="Proteomes" id="UP001237642"/>
    </source>
</evidence>
<protein>
    <submittedName>
        <fullName evidence="2">Uncharacterized protein</fullName>
    </submittedName>
</protein>
<accession>A0AAD8I7E1</accession>
<feature type="region of interest" description="Disordered" evidence="1">
    <location>
        <begin position="32"/>
        <end position="69"/>
    </location>
</feature>
<gene>
    <name evidence="2" type="ORF">POM88_026002</name>
</gene>
<feature type="compositionally biased region" description="Polar residues" evidence="1">
    <location>
        <begin position="112"/>
        <end position="146"/>
    </location>
</feature>
<reference evidence="2" key="2">
    <citation type="submission" date="2023-05" db="EMBL/GenBank/DDBJ databases">
        <authorList>
            <person name="Schelkunov M.I."/>
        </authorList>
    </citation>
    <scope>NUCLEOTIDE SEQUENCE</scope>
    <source>
        <strain evidence="2">Hsosn_3</strain>
        <tissue evidence="2">Leaf</tissue>
    </source>
</reference>
<reference evidence="2" key="1">
    <citation type="submission" date="2023-02" db="EMBL/GenBank/DDBJ databases">
        <title>Genome of toxic invasive species Heracleum sosnowskyi carries increased number of genes despite the absence of recent whole-genome duplications.</title>
        <authorList>
            <person name="Schelkunov M."/>
            <person name="Shtratnikova V."/>
            <person name="Makarenko M."/>
            <person name="Klepikova A."/>
            <person name="Omelchenko D."/>
            <person name="Novikova G."/>
            <person name="Obukhova E."/>
            <person name="Bogdanov V."/>
            <person name="Penin A."/>
            <person name="Logacheva M."/>
        </authorList>
    </citation>
    <scope>NUCLEOTIDE SEQUENCE</scope>
    <source>
        <strain evidence="2">Hsosn_3</strain>
        <tissue evidence="2">Leaf</tissue>
    </source>
</reference>
<proteinExistence type="predicted"/>
<evidence type="ECO:0000256" key="1">
    <source>
        <dbReference type="SAM" id="MobiDB-lite"/>
    </source>
</evidence>
<dbReference type="AlphaFoldDB" id="A0AAD8I7E1"/>
<feature type="region of interest" description="Disordered" evidence="1">
    <location>
        <begin position="97"/>
        <end position="170"/>
    </location>
</feature>
<name>A0AAD8I7E1_9APIA</name>
<evidence type="ECO:0000313" key="2">
    <source>
        <dbReference type="EMBL" id="KAK1379258.1"/>
    </source>
</evidence>
<feature type="compositionally biased region" description="Basic residues" evidence="1">
    <location>
        <begin position="156"/>
        <end position="170"/>
    </location>
</feature>
<dbReference type="EMBL" id="JAUIZM010000006">
    <property type="protein sequence ID" value="KAK1379258.1"/>
    <property type="molecule type" value="Genomic_DNA"/>
</dbReference>
<organism evidence="2 3">
    <name type="scientific">Heracleum sosnowskyi</name>
    <dbReference type="NCBI Taxonomy" id="360622"/>
    <lineage>
        <taxon>Eukaryota</taxon>
        <taxon>Viridiplantae</taxon>
        <taxon>Streptophyta</taxon>
        <taxon>Embryophyta</taxon>
        <taxon>Tracheophyta</taxon>
        <taxon>Spermatophyta</taxon>
        <taxon>Magnoliopsida</taxon>
        <taxon>eudicotyledons</taxon>
        <taxon>Gunneridae</taxon>
        <taxon>Pentapetalae</taxon>
        <taxon>asterids</taxon>
        <taxon>campanulids</taxon>
        <taxon>Apiales</taxon>
        <taxon>Apiaceae</taxon>
        <taxon>Apioideae</taxon>
        <taxon>apioid superclade</taxon>
        <taxon>Tordylieae</taxon>
        <taxon>Tordyliinae</taxon>
        <taxon>Heracleum</taxon>
    </lineage>
</organism>
<comment type="caution">
    <text evidence="2">The sequence shown here is derived from an EMBL/GenBank/DDBJ whole genome shotgun (WGS) entry which is preliminary data.</text>
</comment>